<accession>A0A328FBR2</accession>
<dbReference type="Gene3D" id="4.10.520.10">
    <property type="entry name" value="IHF-like DNA-binding proteins"/>
    <property type="match status" value="1"/>
</dbReference>
<dbReference type="InterPro" id="IPR005684">
    <property type="entry name" value="IHF_alpha"/>
</dbReference>
<dbReference type="SUPFAM" id="SSF47729">
    <property type="entry name" value="IHF-like DNA-binding proteins"/>
    <property type="match status" value="1"/>
</dbReference>
<dbReference type="GO" id="GO:0005829">
    <property type="term" value="C:cytosol"/>
    <property type="evidence" value="ECO:0007669"/>
    <property type="project" value="TreeGrafter"/>
</dbReference>
<keyword evidence="12" id="KW-1185">Reference proteome</keyword>
<dbReference type="PANTHER" id="PTHR33175">
    <property type="entry name" value="DNA-BINDING PROTEIN HU"/>
    <property type="match status" value="1"/>
</dbReference>
<gene>
    <name evidence="10" type="ORF">DO021_15595</name>
    <name evidence="9" type="ORF">EYB58_11795</name>
</gene>
<dbReference type="PROSITE" id="PS00045">
    <property type="entry name" value="HISTONE_LIKE"/>
    <property type="match status" value="1"/>
</dbReference>
<evidence type="ECO:0000256" key="2">
    <source>
        <dbReference type="ARBA" id="ARBA00018329"/>
    </source>
</evidence>
<evidence type="ECO:0000256" key="8">
    <source>
        <dbReference type="RuleBase" id="RU003939"/>
    </source>
</evidence>
<dbReference type="AlphaFoldDB" id="A0A328FBR2"/>
<dbReference type="InterPro" id="IPR020816">
    <property type="entry name" value="Histone-like_DNA-bd_CS"/>
</dbReference>
<organism evidence="10 11">
    <name type="scientific">Desulfobacter hydrogenophilus</name>
    <dbReference type="NCBI Taxonomy" id="2291"/>
    <lineage>
        <taxon>Bacteria</taxon>
        <taxon>Pseudomonadati</taxon>
        <taxon>Thermodesulfobacteriota</taxon>
        <taxon>Desulfobacteria</taxon>
        <taxon>Desulfobacterales</taxon>
        <taxon>Desulfobacteraceae</taxon>
        <taxon>Desulfobacter</taxon>
    </lineage>
</organism>
<evidence type="ECO:0000256" key="1">
    <source>
        <dbReference type="ARBA" id="ARBA00010529"/>
    </source>
</evidence>
<evidence type="ECO:0000256" key="6">
    <source>
        <dbReference type="ARBA" id="ARBA00023163"/>
    </source>
</evidence>
<keyword evidence="4" id="KW-0805">Transcription regulation</keyword>
<dbReference type="GO" id="GO:0009893">
    <property type="term" value="P:positive regulation of metabolic process"/>
    <property type="evidence" value="ECO:0007669"/>
    <property type="project" value="UniProtKB-ARBA"/>
</dbReference>
<evidence type="ECO:0000256" key="4">
    <source>
        <dbReference type="ARBA" id="ARBA00023015"/>
    </source>
</evidence>
<reference evidence="9 12" key="2">
    <citation type="submission" date="2019-02" db="EMBL/GenBank/DDBJ databases">
        <title>Complete genome sequence of Desulfobacter hydrogenophilus AcRS1.</title>
        <authorList>
            <person name="Marietou A."/>
            <person name="Lund M.B."/>
            <person name="Marshall I.P.G."/>
            <person name="Schreiber L."/>
            <person name="Jorgensen B."/>
        </authorList>
    </citation>
    <scope>NUCLEOTIDE SEQUENCE [LARGE SCALE GENOMIC DNA]</scope>
    <source>
        <strain evidence="9 12">AcRS1</strain>
    </source>
</reference>
<evidence type="ECO:0000256" key="3">
    <source>
        <dbReference type="ARBA" id="ARBA00022845"/>
    </source>
</evidence>
<comment type="similarity">
    <text evidence="1 8">Belongs to the bacterial histone-like protein family.</text>
</comment>
<dbReference type="CDD" id="cd13835">
    <property type="entry name" value="IHF_A"/>
    <property type="match status" value="1"/>
</dbReference>
<protein>
    <recommendedName>
        <fullName evidence="2">Integration host factor subunit alpha</fullName>
    </recommendedName>
</protein>
<dbReference type="GO" id="GO:0003677">
    <property type="term" value="F:DNA binding"/>
    <property type="evidence" value="ECO:0007669"/>
    <property type="project" value="UniProtKB-KW"/>
</dbReference>
<dbReference type="Pfam" id="PF00216">
    <property type="entry name" value="Bac_DNA_binding"/>
    <property type="match status" value="1"/>
</dbReference>
<dbReference type="EMBL" id="QLNI01000032">
    <property type="protein sequence ID" value="RAM01110.1"/>
    <property type="molecule type" value="Genomic_DNA"/>
</dbReference>
<dbReference type="EMBL" id="CP036313">
    <property type="protein sequence ID" value="QBH13547.1"/>
    <property type="molecule type" value="Genomic_DNA"/>
</dbReference>
<keyword evidence="5" id="KW-0238">DNA-binding</keyword>
<reference evidence="10 11" key="1">
    <citation type="submission" date="2018-06" db="EMBL/GenBank/DDBJ databases">
        <title>Complete Genome Sequence of Desulfobacter hydrogenophilus (DSM3380).</title>
        <authorList>
            <person name="Marietou A."/>
            <person name="Schreiber L."/>
            <person name="Marshall I."/>
            <person name="Jorgensen B."/>
        </authorList>
    </citation>
    <scope>NUCLEOTIDE SEQUENCE [LARGE SCALE GENOMIC DNA]</scope>
    <source>
        <strain evidence="10 11">DSM 3380</strain>
    </source>
</reference>
<evidence type="ECO:0000313" key="9">
    <source>
        <dbReference type="EMBL" id="QBH13547.1"/>
    </source>
</evidence>
<dbReference type="InterPro" id="IPR000119">
    <property type="entry name" value="Hist_DNA-bd"/>
</dbReference>
<dbReference type="Proteomes" id="UP000293902">
    <property type="component" value="Chromosome"/>
</dbReference>
<sequence length="94" mass="10364">MALTKTDITEKIADKLNRSPLESKEITEELLKILKSTLASGEDVMISGFGKFQVTEKKVRKGRNPATGKAMMLSARRVVTFKVAGKLKDRINGV</sequence>
<name>A0A328FBR2_9BACT</name>
<dbReference type="PANTHER" id="PTHR33175:SF2">
    <property type="entry name" value="INTEGRATION HOST FACTOR SUBUNIT ALPHA"/>
    <property type="match status" value="1"/>
</dbReference>
<dbReference type="GO" id="GO:0030527">
    <property type="term" value="F:structural constituent of chromatin"/>
    <property type="evidence" value="ECO:0007669"/>
    <property type="project" value="InterPro"/>
</dbReference>
<evidence type="ECO:0000256" key="7">
    <source>
        <dbReference type="ARBA" id="ARBA00023172"/>
    </source>
</evidence>
<dbReference type="PRINTS" id="PR01727">
    <property type="entry name" value="DNABINDINGHU"/>
</dbReference>
<dbReference type="InterPro" id="IPR010992">
    <property type="entry name" value="IHF-like_DNA-bd_dom_sf"/>
</dbReference>
<dbReference type="SMART" id="SM00411">
    <property type="entry name" value="BHL"/>
    <property type="match status" value="1"/>
</dbReference>
<evidence type="ECO:0000256" key="5">
    <source>
        <dbReference type="ARBA" id="ARBA00023125"/>
    </source>
</evidence>
<dbReference type="GO" id="GO:0006417">
    <property type="term" value="P:regulation of translation"/>
    <property type="evidence" value="ECO:0007669"/>
    <property type="project" value="UniProtKB-KW"/>
</dbReference>
<keyword evidence="6" id="KW-0804">Transcription</keyword>
<keyword evidence="3" id="KW-0810">Translation regulation</keyword>
<evidence type="ECO:0000313" key="10">
    <source>
        <dbReference type="EMBL" id="RAM01110.1"/>
    </source>
</evidence>
<dbReference type="GO" id="GO:0006355">
    <property type="term" value="P:regulation of DNA-templated transcription"/>
    <property type="evidence" value="ECO:0007669"/>
    <property type="project" value="InterPro"/>
</dbReference>
<proteinExistence type="inferred from homology"/>
<dbReference type="Proteomes" id="UP000248798">
    <property type="component" value="Unassembled WGS sequence"/>
</dbReference>
<dbReference type="OrthoDB" id="9797747at2"/>
<keyword evidence="7" id="KW-0233">DNA recombination</keyword>
<evidence type="ECO:0000313" key="11">
    <source>
        <dbReference type="Proteomes" id="UP000248798"/>
    </source>
</evidence>
<evidence type="ECO:0000313" key="12">
    <source>
        <dbReference type="Proteomes" id="UP000293902"/>
    </source>
</evidence>
<dbReference type="GO" id="GO:0006310">
    <property type="term" value="P:DNA recombination"/>
    <property type="evidence" value="ECO:0007669"/>
    <property type="project" value="UniProtKB-KW"/>
</dbReference>
<dbReference type="RefSeq" id="WP_111958335.1">
    <property type="nucleotide sequence ID" value="NZ_CP036313.1"/>
</dbReference>